<dbReference type="EC" id="2.7.7.2" evidence="15"/>
<dbReference type="OrthoDB" id="9803667at2"/>
<evidence type="ECO:0000256" key="4">
    <source>
        <dbReference type="ARBA" id="ARBA00022630"/>
    </source>
</evidence>
<dbReference type="CDD" id="cd02064">
    <property type="entry name" value="FAD_synthetase_N"/>
    <property type="match status" value="1"/>
</dbReference>
<evidence type="ECO:0000256" key="12">
    <source>
        <dbReference type="ARBA" id="ARBA00023268"/>
    </source>
</evidence>
<dbReference type="SUPFAM" id="SSF52374">
    <property type="entry name" value="Nucleotidylyl transferase"/>
    <property type="match status" value="1"/>
</dbReference>
<evidence type="ECO:0000256" key="15">
    <source>
        <dbReference type="PIRNR" id="PIRNR004491"/>
    </source>
</evidence>
<dbReference type="PANTHER" id="PTHR22749">
    <property type="entry name" value="RIBOFLAVIN KINASE/FMN ADENYLYLTRANSFERASE"/>
    <property type="match status" value="1"/>
</dbReference>
<keyword evidence="10 15" id="KW-0274">FAD</keyword>
<evidence type="ECO:0000313" key="18">
    <source>
        <dbReference type="Proteomes" id="UP000271003"/>
    </source>
</evidence>
<dbReference type="NCBIfam" id="TIGR00083">
    <property type="entry name" value="ribF"/>
    <property type="match status" value="1"/>
</dbReference>
<comment type="pathway">
    <text evidence="3 15">Cofactor biosynthesis; FMN biosynthesis; FMN from riboflavin (ATP route): step 1/1.</text>
</comment>
<sequence>MHVFRGTPHPLLKRPSAIAIGNFDGVHTGHRALLESVVQAANDRGLVPSVVTFEPHPKELVGSARVERLSTLRDKVEAILDAGIQRIYLLPFNKRMASLSAQDFVRDVLVEGIDTCWVTVGEDFRFGSDRAGNVALLEAMGRELRFETVVAPTLFHTNARVSSSRIREALEEGDLYEASLMLGRRYSMTGRVIHGAELGRTIGVPTLNMAPIPPGSRAEPALKGVYAVTIDGLGHATQKGVASIGVKPTVTNERRWLLETHVFDWQGDAYGRIVRVNFVEKLRDEKKFSGLEELKAAIAEDARRARLVLGCAPSPEAGVDSGML</sequence>
<keyword evidence="12" id="KW-0511">Multifunctional enzyme</keyword>
<dbReference type="Gene3D" id="2.40.30.30">
    <property type="entry name" value="Riboflavin kinase-like"/>
    <property type="match status" value="1"/>
</dbReference>
<keyword evidence="11 15" id="KW-0067">ATP-binding</keyword>
<accession>A0A2Z6I8G9</accession>
<dbReference type="AlphaFoldDB" id="A0A2Z6I8G9"/>
<dbReference type="InterPro" id="IPR015864">
    <property type="entry name" value="FAD_synthase"/>
</dbReference>
<evidence type="ECO:0000256" key="9">
    <source>
        <dbReference type="ARBA" id="ARBA00022777"/>
    </source>
</evidence>
<evidence type="ECO:0000256" key="11">
    <source>
        <dbReference type="ARBA" id="ARBA00022840"/>
    </source>
</evidence>
<keyword evidence="18" id="KW-1185">Reference proteome</keyword>
<gene>
    <name evidence="17" type="primary">ribF</name>
    <name evidence="17" type="ORF">SUTMEG_05750</name>
</gene>
<keyword evidence="9 15" id="KW-0418">Kinase</keyword>
<proteinExistence type="inferred from homology"/>
<evidence type="ECO:0000256" key="2">
    <source>
        <dbReference type="ARBA" id="ARBA00004726"/>
    </source>
</evidence>
<evidence type="ECO:0000256" key="3">
    <source>
        <dbReference type="ARBA" id="ARBA00005201"/>
    </source>
</evidence>
<dbReference type="EMBL" id="AP018786">
    <property type="protein sequence ID" value="BBF22684.1"/>
    <property type="molecule type" value="Genomic_DNA"/>
</dbReference>
<comment type="catalytic activity">
    <reaction evidence="14 15">
        <text>FMN + ATP + H(+) = FAD + diphosphate</text>
        <dbReference type="Rhea" id="RHEA:17237"/>
        <dbReference type="ChEBI" id="CHEBI:15378"/>
        <dbReference type="ChEBI" id="CHEBI:30616"/>
        <dbReference type="ChEBI" id="CHEBI:33019"/>
        <dbReference type="ChEBI" id="CHEBI:57692"/>
        <dbReference type="ChEBI" id="CHEBI:58210"/>
        <dbReference type="EC" id="2.7.7.2"/>
    </reaction>
</comment>
<reference evidence="17 18" key="1">
    <citation type="journal article" date="2018" name="Int. J. Syst. Evol. Microbiol.">
        <title>Mesosutterella multiformis gen. nov., sp. nov., a member of the family Sutterellaceae and Sutterella megalosphaeroides sp. nov., isolated from human faeces.</title>
        <authorList>
            <person name="Sakamoto M."/>
            <person name="Ikeyama N."/>
            <person name="Kunihiro T."/>
            <person name="Iino T."/>
            <person name="Yuki M."/>
            <person name="Ohkuma M."/>
        </authorList>
    </citation>
    <scope>NUCLEOTIDE SEQUENCE [LARGE SCALE GENOMIC DNA]</scope>
    <source>
        <strain evidence="17 18">6FBBBH3</strain>
    </source>
</reference>
<keyword evidence="5 15" id="KW-0288">FMN</keyword>
<dbReference type="UniPathway" id="UPA00277">
    <property type="reaction ID" value="UER00407"/>
</dbReference>
<dbReference type="PANTHER" id="PTHR22749:SF6">
    <property type="entry name" value="RIBOFLAVIN KINASE"/>
    <property type="match status" value="1"/>
</dbReference>
<evidence type="ECO:0000256" key="10">
    <source>
        <dbReference type="ARBA" id="ARBA00022827"/>
    </source>
</evidence>
<dbReference type="GO" id="GO:0005524">
    <property type="term" value="F:ATP binding"/>
    <property type="evidence" value="ECO:0007669"/>
    <property type="project" value="UniProtKB-UniRule"/>
</dbReference>
<comment type="function">
    <text evidence="1">Catalyzes the phosphorylation of riboflavin to FMN followed by the adenylation of FMN to FAD.</text>
</comment>
<feature type="domain" description="Riboflavin kinase" evidence="16">
    <location>
        <begin position="181"/>
        <end position="310"/>
    </location>
</feature>
<dbReference type="NCBIfam" id="NF004159">
    <property type="entry name" value="PRK05627.1-2"/>
    <property type="match status" value="1"/>
</dbReference>
<comment type="pathway">
    <text evidence="2 15">Cofactor biosynthesis; FAD biosynthesis; FAD from FMN: step 1/1.</text>
</comment>
<evidence type="ECO:0000259" key="16">
    <source>
        <dbReference type="SMART" id="SM00904"/>
    </source>
</evidence>
<dbReference type="Proteomes" id="UP000271003">
    <property type="component" value="Chromosome"/>
</dbReference>
<dbReference type="FunFam" id="3.40.50.620:FF:000021">
    <property type="entry name" value="Riboflavin biosynthesis protein"/>
    <property type="match status" value="1"/>
</dbReference>
<protein>
    <recommendedName>
        <fullName evidence="15">Riboflavin biosynthesis protein</fullName>
    </recommendedName>
    <domain>
        <recommendedName>
            <fullName evidence="15">Riboflavin kinase</fullName>
            <ecNumber evidence="15">2.7.1.26</ecNumber>
        </recommendedName>
        <alternativeName>
            <fullName evidence="15">Flavokinase</fullName>
        </alternativeName>
    </domain>
    <domain>
        <recommendedName>
            <fullName evidence="15">FMN adenylyltransferase</fullName>
            <ecNumber evidence="15">2.7.7.2</ecNumber>
        </recommendedName>
        <alternativeName>
            <fullName evidence="15">FAD pyrophosphorylase</fullName>
        </alternativeName>
        <alternativeName>
            <fullName evidence="15">FAD synthase</fullName>
        </alternativeName>
    </domain>
</protein>
<dbReference type="GO" id="GO:0009231">
    <property type="term" value="P:riboflavin biosynthetic process"/>
    <property type="evidence" value="ECO:0007669"/>
    <property type="project" value="InterPro"/>
</dbReference>
<dbReference type="NCBIfam" id="NF004160">
    <property type="entry name" value="PRK05627.1-3"/>
    <property type="match status" value="1"/>
</dbReference>
<organism evidence="17 18">
    <name type="scientific">Sutterella megalosphaeroides</name>
    <dbReference type="NCBI Taxonomy" id="2494234"/>
    <lineage>
        <taxon>Bacteria</taxon>
        <taxon>Pseudomonadati</taxon>
        <taxon>Pseudomonadota</taxon>
        <taxon>Betaproteobacteria</taxon>
        <taxon>Burkholderiales</taxon>
        <taxon>Sutterellaceae</taxon>
        <taxon>Sutterella</taxon>
    </lineage>
</organism>
<dbReference type="GO" id="GO:0003919">
    <property type="term" value="F:FMN adenylyltransferase activity"/>
    <property type="evidence" value="ECO:0007669"/>
    <property type="project" value="UniProtKB-UniRule"/>
</dbReference>
<dbReference type="UniPathway" id="UPA00276">
    <property type="reaction ID" value="UER00406"/>
</dbReference>
<keyword evidence="6 15" id="KW-0808">Transferase</keyword>
<evidence type="ECO:0000256" key="14">
    <source>
        <dbReference type="ARBA" id="ARBA00049494"/>
    </source>
</evidence>
<evidence type="ECO:0000256" key="1">
    <source>
        <dbReference type="ARBA" id="ARBA00002121"/>
    </source>
</evidence>
<dbReference type="Pfam" id="PF01687">
    <property type="entry name" value="Flavokinase"/>
    <property type="match status" value="1"/>
</dbReference>
<evidence type="ECO:0000256" key="8">
    <source>
        <dbReference type="ARBA" id="ARBA00022741"/>
    </source>
</evidence>
<dbReference type="GO" id="GO:0009398">
    <property type="term" value="P:FMN biosynthetic process"/>
    <property type="evidence" value="ECO:0007669"/>
    <property type="project" value="UniProtKB-UniRule"/>
</dbReference>
<dbReference type="Pfam" id="PF06574">
    <property type="entry name" value="FAD_syn"/>
    <property type="match status" value="1"/>
</dbReference>
<dbReference type="GO" id="GO:0006747">
    <property type="term" value="P:FAD biosynthetic process"/>
    <property type="evidence" value="ECO:0007669"/>
    <property type="project" value="UniProtKB-UniRule"/>
</dbReference>
<dbReference type="InterPro" id="IPR015865">
    <property type="entry name" value="Riboflavin_kinase_bac/euk"/>
</dbReference>
<dbReference type="InterPro" id="IPR023465">
    <property type="entry name" value="Riboflavin_kinase_dom_sf"/>
</dbReference>
<dbReference type="EC" id="2.7.1.26" evidence="15"/>
<comment type="similarity">
    <text evidence="15">Belongs to the ribF family.</text>
</comment>
<dbReference type="PIRSF" id="PIRSF004491">
    <property type="entry name" value="FAD_Synth"/>
    <property type="match status" value="1"/>
</dbReference>
<evidence type="ECO:0000256" key="6">
    <source>
        <dbReference type="ARBA" id="ARBA00022679"/>
    </source>
</evidence>
<dbReference type="SMART" id="SM00904">
    <property type="entry name" value="Flavokinase"/>
    <property type="match status" value="1"/>
</dbReference>
<dbReference type="GO" id="GO:0008531">
    <property type="term" value="F:riboflavin kinase activity"/>
    <property type="evidence" value="ECO:0007669"/>
    <property type="project" value="UniProtKB-UniRule"/>
</dbReference>
<dbReference type="KEGG" id="sutt:SUTMEG_05750"/>
<evidence type="ECO:0000313" key="17">
    <source>
        <dbReference type="EMBL" id="BBF22684.1"/>
    </source>
</evidence>
<name>A0A2Z6I8G9_9BURK</name>
<dbReference type="InterPro" id="IPR023468">
    <property type="entry name" value="Riboflavin_kinase"/>
</dbReference>
<keyword evidence="7 15" id="KW-0548">Nucleotidyltransferase</keyword>
<dbReference type="InterPro" id="IPR002606">
    <property type="entry name" value="Riboflavin_kinase_bac"/>
</dbReference>
<comment type="catalytic activity">
    <reaction evidence="13 15">
        <text>riboflavin + ATP = FMN + ADP + H(+)</text>
        <dbReference type="Rhea" id="RHEA:14357"/>
        <dbReference type="ChEBI" id="CHEBI:15378"/>
        <dbReference type="ChEBI" id="CHEBI:30616"/>
        <dbReference type="ChEBI" id="CHEBI:57986"/>
        <dbReference type="ChEBI" id="CHEBI:58210"/>
        <dbReference type="ChEBI" id="CHEBI:456216"/>
        <dbReference type="EC" id="2.7.1.26"/>
    </reaction>
</comment>
<dbReference type="Gene3D" id="3.40.50.620">
    <property type="entry name" value="HUPs"/>
    <property type="match status" value="1"/>
</dbReference>
<dbReference type="SUPFAM" id="SSF82114">
    <property type="entry name" value="Riboflavin kinase-like"/>
    <property type="match status" value="1"/>
</dbReference>
<evidence type="ECO:0000256" key="5">
    <source>
        <dbReference type="ARBA" id="ARBA00022643"/>
    </source>
</evidence>
<evidence type="ECO:0000256" key="7">
    <source>
        <dbReference type="ARBA" id="ARBA00022695"/>
    </source>
</evidence>
<dbReference type="RefSeq" id="WP_120176369.1">
    <property type="nucleotide sequence ID" value="NZ_AP018786.1"/>
</dbReference>
<keyword evidence="8 15" id="KW-0547">Nucleotide-binding</keyword>
<dbReference type="InterPro" id="IPR014729">
    <property type="entry name" value="Rossmann-like_a/b/a_fold"/>
</dbReference>
<keyword evidence="4 15" id="KW-0285">Flavoprotein</keyword>
<evidence type="ECO:0000256" key="13">
    <source>
        <dbReference type="ARBA" id="ARBA00047880"/>
    </source>
</evidence>